<reference evidence="1 2" key="1">
    <citation type="submission" date="2020-09" db="EMBL/GenBank/DDBJ databases">
        <title>Sinomicrobium weinanense sp. nov., a halophilic bacteria isolated from saline-alkali soil.</title>
        <authorList>
            <person name="Wu P."/>
            <person name="Ren H."/>
            <person name="Mei Y."/>
            <person name="Liang Y."/>
            <person name="Chen Z."/>
        </authorList>
    </citation>
    <scope>NUCLEOTIDE SEQUENCE [LARGE SCALE GENOMIC DNA]</scope>
    <source>
        <strain evidence="1 2">FJxs</strain>
    </source>
</reference>
<proteinExistence type="predicted"/>
<gene>
    <name evidence="1" type="ORF">IBL28_07740</name>
</gene>
<dbReference type="AlphaFoldDB" id="A0A926JR04"/>
<comment type="caution">
    <text evidence="1">The sequence shown here is derived from an EMBL/GenBank/DDBJ whole genome shotgun (WGS) entry which is preliminary data.</text>
</comment>
<dbReference type="RefSeq" id="WP_187965004.1">
    <property type="nucleotide sequence ID" value="NZ_JACVDC010000016.1"/>
</dbReference>
<sequence>MKLDGGYIEVIRPQTTTGWARGFIYRHDNNAESTFAGIGVYGSGETPKYLYMGHERYAYRNGKGIYILPDGSTGMGITSPESKLDIYARGDGVSLLKLNTERPWEFMQVGTGAATSLALRASAGLKYFKIQSPGGVDNASFRVSDTPADNRIFLLTQGGRLGIGTVSPDAELTVKGKIHSQEVKVDLAGAVAPDYVFKKDYYLRSLEEVQNHIKEKGHLPGIPSAKEMEKEGINLKEMNLKLLEKVEELTLYTLQQEEKFKYKNEQISNLENRIRTLEQSITNKKQ</sequence>
<evidence type="ECO:0000313" key="2">
    <source>
        <dbReference type="Proteomes" id="UP000653730"/>
    </source>
</evidence>
<name>A0A926JR04_9FLAO</name>
<dbReference type="Proteomes" id="UP000653730">
    <property type="component" value="Unassembled WGS sequence"/>
</dbReference>
<organism evidence="1 2">
    <name type="scientific">Sinomicrobium weinanense</name>
    <dbReference type="NCBI Taxonomy" id="2842200"/>
    <lineage>
        <taxon>Bacteria</taxon>
        <taxon>Pseudomonadati</taxon>
        <taxon>Bacteroidota</taxon>
        <taxon>Flavobacteriia</taxon>
        <taxon>Flavobacteriales</taxon>
        <taxon>Flavobacteriaceae</taxon>
        <taxon>Sinomicrobium</taxon>
    </lineage>
</organism>
<protein>
    <submittedName>
        <fullName evidence="1">Uncharacterized protein</fullName>
    </submittedName>
</protein>
<evidence type="ECO:0000313" key="1">
    <source>
        <dbReference type="EMBL" id="MBC9795853.1"/>
    </source>
</evidence>
<dbReference type="EMBL" id="JACVDC010000016">
    <property type="protein sequence ID" value="MBC9795853.1"/>
    <property type="molecule type" value="Genomic_DNA"/>
</dbReference>
<accession>A0A926JR04</accession>
<keyword evidence="2" id="KW-1185">Reference proteome</keyword>